<dbReference type="EMBL" id="JBEWLZ010000005">
    <property type="protein sequence ID" value="MET1490305.1"/>
    <property type="molecule type" value="Genomic_DNA"/>
</dbReference>
<evidence type="ECO:0000313" key="1">
    <source>
        <dbReference type="EMBL" id="MET1490305.1"/>
    </source>
</evidence>
<gene>
    <name evidence="1" type="ORF">ABVT11_10750</name>
</gene>
<dbReference type="SUPFAM" id="SSF53474">
    <property type="entry name" value="alpha/beta-Hydrolases"/>
    <property type="match status" value="1"/>
</dbReference>
<dbReference type="RefSeq" id="WP_345928545.1">
    <property type="nucleotide sequence ID" value="NZ_JBDIVF010000006.1"/>
</dbReference>
<accession>A0ABV2CQV3</accession>
<proteinExistence type="predicted"/>
<evidence type="ECO:0008006" key="3">
    <source>
        <dbReference type="Google" id="ProtNLM"/>
    </source>
</evidence>
<sequence>MKEAGQIIELLTPDAPAVRAALSQNTPERTPMHWDALLEPLRRILNRDGVPFSGAASEASPLIVYPGLARDSLAMRPVMRLCRRMGYDARDWGRGMNLGPEGSIEDFIAGLSHDVARTARETGVPVTLVGWSLGSVYAREIARLMPEAVRHVVAIGSPDHYQRDAFGVRWLLRWAARTGREDVRKLLAMLRRPLRTPLTCISALADGSVARLPALA</sequence>
<evidence type="ECO:0000313" key="2">
    <source>
        <dbReference type="Proteomes" id="UP001548590"/>
    </source>
</evidence>
<dbReference type="Proteomes" id="UP001548590">
    <property type="component" value="Unassembled WGS sequence"/>
</dbReference>
<keyword evidence="2" id="KW-1185">Reference proteome</keyword>
<reference evidence="1 2" key="1">
    <citation type="submission" date="2024-07" db="EMBL/GenBank/DDBJ databases">
        <title>Uliginosibacterium paludis KCTC:42655.</title>
        <authorList>
            <person name="Kim M.K."/>
        </authorList>
    </citation>
    <scope>NUCLEOTIDE SEQUENCE [LARGE SCALE GENOMIC DNA]</scope>
    <source>
        <strain evidence="1 2">KCTC 42655</strain>
    </source>
</reference>
<protein>
    <recommendedName>
        <fullName evidence="3">Alpha/beta hydrolase</fullName>
    </recommendedName>
</protein>
<name>A0ABV2CQV3_9RHOO</name>
<organism evidence="1 2">
    <name type="scientific">Uliginosibacterium paludis</name>
    <dbReference type="NCBI Taxonomy" id="1615952"/>
    <lineage>
        <taxon>Bacteria</taxon>
        <taxon>Pseudomonadati</taxon>
        <taxon>Pseudomonadota</taxon>
        <taxon>Betaproteobacteria</taxon>
        <taxon>Rhodocyclales</taxon>
        <taxon>Zoogloeaceae</taxon>
        <taxon>Uliginosibacterium</taxon>
    </lineage>
</organism>
<dbReference type="InterPro" id="IPR029058">
    <property type="entry name" value="AB_hydrolase_fold"/>
</dbReference>
<dbReference type="Gene3D" id="3.40.50.1820">
    <property type="entry name" value="alpha/beta hydrolase"/>
    <property type="match status" value="1"/>
</dbReference>
<comment type="caution">
    <text evidence="1">The sequence shown here is derived from an EMBL/GenBank/DDBJ whole genome shotgun (WGS) entry which is preliminary data.</text>
</comment>